<feature type="compositionally biased region" description="Basic and acidic residues" evidence="2">
    <location>
        <begin position="95"/>
        <end position="105"/>
    </location>
</feature>
<feature type="compositionally biased region" description="Polar residues" evidence="2">
    <location>
        <begin position="114"/>
        <end position="125"/>
    </location>
</feature>
<dbReference type="Proteomes" id="UP000590412">
    <property type="component" value="Unassembled WGS sequence"/>
</dbReference>
<evidence type="ECO:0000313" key="3">
    <source>
        <dbReference type="EMBL" id="KAF6052592.1"/>
    </source>
</evidence>
<keyword evidence="1" id="KW-0175">Coiled coil</keyword>
<accession>A0A8X7NLF9</accession>
<feature type="compositionally biased region" description="Polar residues" evidence="2">
    <location>
        <begin position="53"/>
        <end position="70"/>
    </location>
</feature>
<proteinExistence type="predicted"/>
<name>A0A8X7NLF9_CANPA</name>
<evidence type="ECO:0000256" key="1">
    <source>
        <dbReference type="SAM" id="Coils"/>
    </source>
</evidence>
<sequence>MLPDASVLESSNLSNKESVDLYVEENDPELELRSVSSTRSSTHSPRSHDMSSPFITNPQSPQQEGPSHSGVSREDKNTSRKTVDVFSSPRQTTKRHQDFGNESGKHSPIRNESFVDNSLDYPNQTPIKLQNQNVSPWRQFRPPSSLIASQGSSSIFDNKPNLKYTSTTVPQSTDTETNTHSETEDLNKQLVHYRLKLKVMKEFLQDLIKEKRIDPNEIGPIMADVDVYSNQSSLEKQIHQLQVDRNESLEIMDGLRANLEEFERCSKDQDVKIADLNNIIEKCRELISEFAAHLQNDEKTEVWRSVLHQSAAMPLSVQVEGLIQIASGLIQSSVNGGIHTSNTQSPPSTPPLSTCQSDGNIDLAKQIEKLECEKDKLLQLNAQLETDLNEKTQEAQKLRTELETTVESNMLLKEKMELEGKENAEQVTHLKAVIEKFEHDSKNQDYNYAAIDGKDRVIPSSQYESLVIEHQDLQKAYDSLLNELNDFRESAARQSRLDVMEKEKQNSSNSETTYLSEQNNKVAELRGELDLALKKQQLHESELAQKTYINSQLHKENEQLQIKLKKMTDFVTYTTTDEKERVMKKLSVMEFQFKDLLKFDLSEFQKLIQSLNKVAEDESLLNPVKKYERIKKALVGDIDESSIRIMRENHKSVFEYFVRATDILINNYVRLLLAENCEQSTEKLEKQMTKLKEQNSLLKNELEKLYKQVQESAITEMESATSRLRLDDMRQKWKAERERRLMEDREAQKRYSELRSEIARLQSGS</sequence>
<evidence type="ECO:0000313" key="4">
    <source>
        <dbReference type="Proteomes" id="UP000590412"/>
    </source>
</evidence>
<feature type="region of interest" description="Disordered" evidence="2">
    <location>
        <begin position="158"/>
        <end position="184"/>
    </location>
</feature>
<dbReference type="OrthoDB" id="4052563at2759"/>
<feature type="compositionally biased region" description="Basic and acidic residues" evidence="2">
    <location>
        <begin position="71"/>
        <end position="83"/>
    </location>
</feature>
<feature type="coiled-coil region" evidence="1">
    <location>
        <begin position="360"/>
        <end position="408"/>
    </location>
</feature>
<feature type="compositionally biased region" description="Low complexity" evidence="2">
    <location>
        <begin position="33"/>
        <end position="44"/>
    </location>
</feature>
<feature type="coiled-coil region" evidence="1">
    <location>
        <begin position="463"/>
        <end position="490"/>
    </location>
</feature>
<dbReference type="AlphaFoldDB" id="A0A8X7NLF9"/>
<reference evidence="3" key="1">
    <citation type="submission" date="2020-03" db="EMBL/GenBank/DDBJ databases">
        <title>FDA dAtabase for Regulatory Grade micrObial Sequences (FDA-ARGOS): Supporting development and validation of Infectious Disease Dx tests.</title>
        <authorList>
            <person name="Campos J."/>
            <person name="Goldberg B."/>
            <person name="Tallon L."/>
            <person name="Sadzewicz L."/>
            <person name="Vavikolanu K."/>
            <person name="Mehta A."/>
            <person name="Aluvathingal J."/>
            <person name="Nadendla S."/>
            <person name="Nandy P."/>
            <person name="Geyer C."/>
            <person name="Yan Y."/>
            <person name="Sichtig H."/>
        </authorList>
    </citation>
    <scope>NUCLEOTIDE SEQUENCE [LARGE SCALE GENOMIC DNA]</scope>
    <source>
        <strain evidence="3">FDAARGOS_652</strain>
    </source>
</reference>
<evidence type="ECO:0008006" key="5">
    <source>
        <dbReference type="Google" id="ProtNLM"/>
    </source>
</evidence>
<feature type="region of interest" description="Disordered" evidence="2">
    <location>
        <begin position="1"/>
        <end position="125"/>
    </location>
</feature>
<feature type="compositionally biased region" description="Polar residues" evidence="2">
    <location>
        <begin position="163"/>
        <end position="176"/>
    </location>
</feature>
<evidence type="ECO:0000256" key="2">
    <source>
        <dbReference type="SAM" id="MobiDB-lite"/>
    </source>
</evidence>
<dbReference type="EMBL" id="JABWAB010000004">
    <property type="protein sequence ID" value="KAF6052592.1"/>
    <property type="molecule type" value="Genomic_DNA"/>
</dbReference>
<organism evidence="3 4">
    <name type="scientific">Candida parapsilosis</name>
    <name type="common">Yeast</name>
    <dbReference type="NCBI Taxonomy" id="5480"/>
    <lineage>
        <taxon>Eukaryota</taxon>
        <taxon>Fungi</taxon>
        <taxon>Dikarya</taxon>
        <taxon>Ascomycota</taxon>
        <taxon>Saccharomycotina</taxon>
        <taxon>Pichiomycetes</taxon>
        <taxon>Debaryomycetaceae</taxon>
        <taxon>Candida/Lodderomyces clade</taxon>
        <taxon>Candida</taxon>
    </lineage>
</organism>
<gene>
    <name evidence="3" type="ORF">FOB60_002848</name>
</gene>
<comment type="caution">
    <text evidence="3">The sequence shown here is derived from an EMBL/GenBank/DDBJ whole genome shotgun (WGS) entry which is preliminary data.</text>
</comment>
<protein>
    <recommendedName>
        <fullName evidence="5">Mto2p-binding domain-containing protein</fullName>
    </recommendedName>
</protein>
<feature type="coiled-coil region" evidence="1">
    <location>
        <begin position="674"/>
        <end position="708"/>
    </location>
</feature>